<evidence type="ECO:0000313" key="3">
    <source>
        <dbReference type="Proteomes" id="UP001470230"/>
    </source>
</evidence>
<evidence type="ECO:0000313" key="2">
    <source>
        <dbReference type="EMBL" id="KAK8886245.1"/>
    </source>
</evidence>
<gene>
    <name evidence="2" type="ORF">M9Y10_041704</name>
</gene>
<comment type="caution">
    <text evidence="2">The sequence shown here is derived from an EMBL/GenBank/DDBJ whole genome shotgun (WGS) entry which is preliminary data.</text>
</comment>
<reference evidence="2 3" key="1">
    <citation type="submission" date="2024-04" db="EMBL/GenBank/DDBJ databases">
        <title>Tritrichomonas musculus Genome.</title>
        <authorList>
            <person name="Alves-Ferreira E."/>
            <person name="Grigg M."/>
            <person name="Lorenzi H."/>
            <person name="Galac M."/>
        </authorList>
    </citation>
    <scope>NUCLEOTIDE SEQUENCE [LARGE SCALE GENOMIC DNA]</scope>
    <source>
        <strain evidence="2 3">EAF2021</strain>
    </source>
</reference>
<protein>
    <submittedName>
        <fullName evidence="2">Uncharacterized protein</fullName>
    </submittedName>
</protein>
<feature type="region of interest" description="Disordered" evidence="1">
    <location>
        <begin position="74"/>
        <end position="97"/>
    </location>
</feature>
<feature type="compositionally biased region" description="Basic and acidic residues" evidence="1">
    <location>
        <begin position="75"/>
        <end position="87"/>
    </location>
</feature>
<accession>A0ABR2K543</accession>
<proteinExistence type="predicted"/>
<dbReference type="EMBL" id="JAPFFF010000007">
    <property type="protein sequence ID" value="KAK8886245.1"/>
    <property type="molecule type" value="Genomic_DNA"/>
</dbReference>
<name>A0ABR2K543_9EUKA</name>
<evidence type="ECO:0000256" key="1">
    <source>
        <dbReference type="SAM" id="MobiDB-lite"/>
    </source>
</evidence>
<keyword evidence="3" id="KW-1185">Reference proteome</keyword>
<dbReference type="Proteomes" id="UP001470230">
    <property type="component" value="Unassembled WGS sequence"/>
</dbReference>
<organism evidence="2 3">
    <name type="scientific">Tritrichomonas musculus</name>
    <dbReference type="NCBI Taxonomy" id="1915356"/>
    <lineage>
        <taxon>Eukaryota</taxon>
        <taxon>Metamonada</taxon>
        <taxon>Parabasalia</taxon>
        <taxon>Tritrichomonadida</taxon>
        <taxon>Tritrichomonadidae</taxon>
        <taxon>Tritrichomonas</taxon>
    </lineage>
</organism>
<sequence>MISSDMDFFDPLSESFQQPIQLNEYTNFASSYSSTPKFYNMNLTLDILNDSNENNLTNSGTPSNGIENSTINLRIDPRSKSGNHEFGPKSNLNQPRSNYIDGYCSPINKKPFVFTIYKDNNDKEKIKITKMGRFSITKRTHGDVSGNTNYDIQPQPVVGTQQTKPEYSLQNDLIMIC</sequence>